<accession>A0ABS8T732</accession>
<proteinExistence type="predicted"/>
<feature type="non-terminal residue" evidence="1">
    <location>
        <position position="1"/>
    </location>
</feature>
<gene>
    <name evidence="1" type="ORF">HAX54_004533</name>
</gene>
<protein>
    <submittedName>
        <fullName evidence="1">Uncharacterized protein</fullName>
    </submittedName>
</protein>
<name>A0ABS8T732_DATST</name>
<dbReference type="EMBL" id="JACEIK010001210">
    <property type="protein sequence ID" value="MCD7467219.1"/>
    <property type="molecule type" value="Genomic_DNA"/>
</dbReference>
<evidence type="ECO:0000313" key="1">
    <source>
        <dbReference type="EMBL" id="MCD7467219.1"/>
    </source>
</evidence>
<keyword evidence="2" id="KW-1185">Reference proteome</keyword>
<comment type="caution">
    <text evidence="1">The sequence shown here is derived from an EMBL/GenBank/DDBJ whole genome shotgun (WGS) entry which is preliminary data.</text>
</comment>
<evidence type="ECO:0000313" key="2">
    <source>
        <dbReference type="Proteomes" id="UP000823775"/>
    </source>
</evidence>
<sequence length="82" mass="9098">ARESLPKKNLQLDERAAPFTDLPACLATPCAGLPCASRHSLRATPLLAPARERLLVDLRLRARLSNSPVVTRYPMLILLRQL</sequence>
<reference evidence="1 2" key="1">
    <citation type="journal article" date="2021" name="BMC Genomics">
        <title>Datura genome reveals duplications of psychoactive alkaloid biosynthetic genes and high mutation rate following tissue culture.</title>
        <authorList>
            <person name="Rajewski A."/>
            <person name="Carter-House D."/>
            <person name="Stajich J."/>
            <person name="Litt A."/>
        </authorList>
    </citation>
    <scope>NUCLEOTIDE SEQUENCE [LARGE SCALE GENOMIC DNA]</scope>
    <source>
        <strain evidence="1">AR-01</strain>
    </source>
</reference>
<organism evidence="1 2">
    <name type="scientific">Datura stramonium</name>
    <name type="common">Jimsonweed</name>
    <name type="synonym">Common thornapple</name>
    <dbReference type="NCBI Taxonomy" id="4076"/>
    <lineage>
        <taxon>Eukaryota</taxon>
        <taxon>Viridiplantae</taxon>
        <taxon>Streptophyta</taxon>
        <taxon>Embryophyta</taxon>
        <taxon>Tracheophyta</taxon>
        <taxon>Spermatophyta</taxon>
        <taxon>Magnoliopsida</taxon>
        <taxon>eudicotyledons</taxon>
        <taxon>Gunneridae</taxon>
        <taxon>Pentapetalae</taxon>
        <taxon>asterids</taxon>
        <taxon>lamiids</taxon>
        <taxon>Solanales</taxon>
        <taxon>Solanaceae</taxon>
        <taxon>Solanoideae</taxon>
        <taxon>Datureae</taxon>
        <taxon>Datura</taxon>
    </lineage>
</organism>
<dbReference type="Proteomes" id="UP000823775">
    <property type="component" value="Unassembled WGS sequence"/>
</dbReference>